<dbReference type="InterPro" id="IPR015943">
    <property type="entry name" value="WD40/YVTN_repeat-like_dom_sf"/>
</dbReference>
<dbReference type="InterPro" id="IPR019405">
    <property type="entry name" value="Lactonase_7-beta_prop"/>
</dbReference>
<accession>A0A7C9N2Z1</accession>
<reference evidence="2 3" key="1">
    <citation type="submission" date="2020-01" db="EMBL/GenBank/DDBJ databases">
        <title>Herbidospora sp. NEAU-GS84 nov., a novel actinomycete isolated from soil.</title>
        <authorList>
            <person name="Han L."/>
        </authorList>
    </citation>
    <scope>NUCLEOTIDE SEQUENCE [LARGE SCALE GENOMIC DNA]</scope>
    <source>
        <strain evidence="2 3">NEAU-GS84</strain>
    </source>
</reference>
<keyword evidence="3" id="KW-1185">Reference proteome</keyword>
<gene>
    <name evidence="2" type="ORF">GT755_13885</name>
</gene>
<dbReference type="AlphaFoldDB" id="A0A7C9N2Z1"/>
<evidence type="ECO:0000313" key="3">
    <source>
        <dbReference type="Proteomes" id="UP000479526"/>
    </source>
</evidence>
<dbReference type="Proteomes" id="UP000479526">
    <property type="component" value="Unassembled WGS sequence"/>
</dbReference>
<name>A0A7C9N2Z1_9ACTN</name>
<dbReference type="InterPro" id="IPR050282">
    <property type="entry name" value="Cycloisomerase_2"/>
</dbReference>
<dbReference type="PANTHER" id="PTHR30344">
    <property type="entry name" value="6-PHOSPHOGLUCONOLACTONASE-RELATED"/>
    <property type="match status" value="1"/>
</dbReference>
<sequence length="317" mass="33212">MSTVYIGGYTPDTGGAGAGVTVAARAETGALTEVGGAAVSGPSFLAAHPTLPVLYAVGEAPHGTITALAATDDPERLATRSSGGDSPCHVAVADRWLAVANYGDGMVALHALDDDGLFTGPPLLFPGYGSGPDSDRQRGPHAHQAVFEAGILYVTDLGADQIRQWRVQAEVTELEPLVLTPGTGPRHLTSAPTGWFVTGELDGQVHAFDPKWHPIGQFAASGRDSANYPSHIQLHRDRLYVANRGPNTISVFDPETFKMLAEVDCGGDWPRHFAIDGDDLYVANQRSGGVACFRLTGGVPEPTGRVLAVPTPTCVLL</sequence>
<protein>
    <submittedName>
        <fullName evidence="2">Beta-propeller fold lactonase family protein</fullName>
    </submittedName>
</protein>
<evidence type="ECO:0000256" key="1">
    <source>
        <dbReference type="ARBA" id="ARBA00005564"/>
    </source>
</evidence>
<dbReference type="RefSeq" id="WP_161480140.1">
    <property type="nucleotide sequence ID" value="NZ_WXEW01000004.1"/>
</dbReference>
<dbReference type="EMBL" id="WXEW01000004">
    <property type="protein sequence ID" value="NAS22774.1"/>
    <property type="molecule type" value="Genomic_DNA"/>
</dbReference>
<dbReference type="PANTHER" id="PTHR30344:SF1">
    <property type="entry name" value="6-PHOSPHOGLUCONOLACTONASE"/>
    <property type="match status" value="1"/>
</dbReference>
<dbReference type="Gene3D" id="2.130.10.10">
    <property type="entry name" value="YVTN repeat-like/Quinoprotein amine dehydrogenase"/>
    <property type="match status" value="1"/>
</dbReference>
<dbReference type="SUPFAM" id="SSF51004">
    <property type="entry name" value="C-terminal (heme d1) domain of cytochrome cd1-nitrite reductase"/>
    <property type="match status" value="1"/>
</dbReference>
<comment type="similarity">
    <text evidence="1">Belongs to the cycloisomerase 2 family.</text>
</comment>
<proteinExistence type="inferred from homology"/>
<dbReference type="GO" id="GO:0017057">
    <property type="term" value="F:6-phosphogluconolactonase activity"/>
    <property type="evidence" value="ECO:0007669"/>
    <property type="project" value="TreeGrafter"/>
</dbReference>
<dbReference type="Pfam" id="PF10282">
    <property type="entry name" value="Lactonase"/>
    <property type="match status" value="1"/>
</dbReference>
<evidence type="ECO:0000313" key="2">
    <source>
        <dbReference type="EMBL" id="NAS22774.1"/>
    </source>
</evidence>
<comment type="caution">
    <text evidence="2">The sequence shown here is derived from an EMBL/GenBank/DDBJ whole genome shotgun (WGS) entry which is preliminary data.</text>
</comment>
<dbReference type="InterPro" id="IPR011048">
    <property type="entry name" value="Haem_d1_sf"/>
</dbReference>
<organism evidence="2 3">
    <name type="scientific">Herbidospora solisilvae</name>
    <dbReference type="NCBI Taxonomy" id="2696284"/>
    <lineage>
        <taxon>Bacteria</taxon>
        <taxon>Bacillati</taxon>
        <taxon>Actinomycetota</taxon>
        <taxon>Actinomycetes</taxon>
        <taxon>Streptosporangiales</taxon>
        <taxon>Streptosporangiaceae</taxon>
        <taxon>Herbidospora</taxon>
    </lineage>
</organism>